<dbReference type="AlphaFoldDB" id="A0A1R3JV43"/>
<comment type="caution">
    <text evidence="1">The sequence shown here is derived from an EMBL/GenBank/DDBJ whole genome shotgun (WGS) entry which is preliminary data.</text>
</comment>
<name>A0A1R3JV43_COCAP</name>
<dbReference type="EMBL" id="AWWV01007046">
    <property type="protein sequence ID" value="OMO98621.1"/>
    <property type="molecule type" value="Genomic_DNA"/>
</dbReference>
<keyword evidence="2" id="KW-1185">Reference proteome</keyword>
<dbReference type="Proteomes" id="UP000188268">
    <property type="component" value="Unassembled WGS sequence"/>
</dbReference>
<sequence length="46" mass="5004">MSIVTTTTSTNSTATQSSSLPNIAQQISLKLTPANFLLWPFSNNIY</sequence>
<gene>
    <name evidence="1" type="ORF">CCACVL1_04149</name>
</gene>
<evidence type="ECO:0000313" key="1">
    <source>
        <dbReference type="EMBL" id="OMO98621.1"/>
    </source>
</evidence>
<organism evidence="1 2">
    <name type="scientific">Corchorus capsularis</name>
    <name type="common">Jute</name>
    <dbReference type="NCBI Taxonomy" id="210143"/>
    <lineage>
        <taxon>Eukaryota</taxon>
        <taxon>Viridiplantae</taxon>
        <taxon>Streptophyta</taxon>
        <taxon>Embryophyta</taxon>
        <taxon>Tracheophyta</taxon>
        <taxon>Spermatophyta</taxon>
        <taxon>Magnoliopsida</taxon>
        <taxon>eudicotyledons</taxon>
        <taxon>Gunneridae</taxon>
        <taxon>Pentapetalae</taxon>
        <taxon>rosids</taxon>
        <taxon>malvids</taxon>
        <taxon>Malvales</taxon>
        <taxon>Malvaceae</taxon>
        <taxon>Grewioideae</taxon>
        <taxon>Apeibeae</taxon>
        <taxon>Corchorus</taxon>
    </lineage>
</organism>
<proteinExistence type="predicted"/>
<accession>A0A1R3JV43</accession>
<reference evidence="1 2" key="1">
    <citation type="submission" date="2013-09" db="EMBL/GenBank/DDBJ databases">
        <title>Corchorus capsularis genome sequencing.</title>
        <authorList>
            <person name="Alam M."/>
            <person name="Haque M.S."/>
            <person name="Islam M.S."/>
            <person name="Emdad E.M."/>
            <person name="Islam M.M."/>
            <person name="Ahmed B."/>
            <person name="Halim A."/>
            <person name="Hossen Q.M.M."/>
            <person name="Hossain M.Z."/>
            <person name="Ahmed R."/>
            <person name="Khan M.M."/>
            <person name="Islam R."/>
            <person name="Rashid M.M."/>
            <person name="Khan S.A."/>
            <person name="Rahman M.S."/>
            <person name="Alam M."/>
        </authorList>
    </citation>
    <scope>NUCLEOTIDE SEQUENCE [LARGE SCALE GENOMIC DNA]</scope>
    <source>
        <strain evidence="2">cv. CVL-1</strain>
        <tissue evidence="1">Whole seedling</tissue>
    </source>
</reference>
<dbReference type="Gramene" id="OMO98621">
    <property type="protein sequence ID" value="OMO98621"/>
    <property type="gene ID" value="CCACVL1_04149"/>
</dbReference>
<protein>
    <submittedName>
        <fullName evidence="1">Uncharacterized protein</fullName>
    </submittedName>
</protein>
<evidence type="ECO:0000313" key="2">
    <source>
        <dbReference type="Proteomes" id="UP000188268"/>
    </source>
</evidence>